<proteinExistence type="inferred from homology"/>
<organism evidence="12 13">
    <name type="scientific">Neocallimastix californiae</name>
    <dbReference type="NCBI Taxonomy" id="1754190"/>
    <lineage>
        <taxon>Eukaryota</taxon>
        <taxon>Fungi</taxon>
        <taxon>Fungi incertae sedis</taxon>
        <taxon>Chytridiomycota</taxon>
        <taxon>Chytridiomycota incertae sedis</taxon>
        <taxon>Neocallimastigomycetes</taxon>
        <taxon>Neocallimastigales</taxon>
        <taxon>Neocallimastigaceae</taxon>
        <taxon>Neocallimastix</taxon>
    </lineage>
</organism>
<evidence type="ECO:0000313" key="12">
    <source>
        <dbReference type="EMBL" id="ORY21240.1"/>
    </source>
</evidence>
<keyword evidence="6 10" id="KW-0413">Isomerase</keyword>
<evidence type="ECO:0000256" key="9">
    <source>
        <dbReference type="ARBA" id="ARBA00038238"/>
    </source>
</evidence>
<dbReference type="CDD" id="cd05247">
    <property type="entry name" value="UDP_G4E_1_SDR_e"/>
    <property type="match status" value="1"/>
</dbReference>
<dbReference type="NCBIfam" id="TIGR01179">
    <property type="entry name" value="galE"/>
    <property type="match status" value="1"/>
</dbReference>
<comment type="catalytic activity">
    <reaction evidence="1 10">
        <text>UDP-alpha-D-glucose = UDP-alpha-D-galactose</text>
        <dbReference type="Rhea" id="RHEA:22168"/>
        <dbReference type="ChEBI" id="CHEBI:58885"/>
        <dbReference type="ChEBI" id="CHEBI:66914"/>
        <dbReference type="EC" id="5.1.3.2"/>
    </reaction>
</comment>
<evidence type="ECO:0000256" key="10">
    <source>
        <dbReference type="RuleBase" id="RU366046"/>
    </source>
</evidence>
<evidence type="ECO:0000256" key="5">
    <source>
        <dbReference type="ARBA" id="ARBA00023027"/>
    </source>
</evidence>
<dbReference type="EMBL" id="MCOG01000270">
    <property type="protein sequence ID" value="ORY21240.1"/>
    <property type="molecule type" value="Genomic_DNA"/>
</dbReference>
<gene>
    <name evidence="12" type="ORF">LY90DRAFT_432378</name>
</gene>
<dbReference type="Gene3D" id="3.40.50.720">
    <property type="entry name" value="NAD(P)-binding Rossmann-like Domain"/>
    <property type="match status" value="1"/>
</dbReference>
<feature type="domain" description="NAD(P)-binding" evidence="11">
    <location>
        <begin position="16"/>
        <end position="342"/>
    </location>
</feature>
<dbReference type="InterPro" id="IPR005886">
    <property type="entry name" value="UDP_G4E"/>
</dbReference>
<keyword evidence="5 10" id="KW-0520">NAD</keyword>
<comment type="pathway">
    <text evidence="3 10">Carbohydrate metabolism; galactose metabolism.</text>
</comment>
<comment type="caution">
    <text evidence="12">The sequence shown here is derived from an EMBL/GenBank/DDBJ whole genome shotgun (WGS) entry which is preliminary data.</text>
</comment>
<evidence type="ECO:0000259" key="11">
    <source>
        <dbReference type="Pfam" id="PF16363"/>
    </source>
</evidence>
<dbReference type="InterPro" id="IPR036291">
    <property type="entry name" value="NAD(P)-bd_dom_sf"/>
</dbReference>
<dbReference type="Proteomes" id="UP000193920">
    <property type="component" value="Unassembled WGS sequence"/>
</dbReference>
<comment type="function">
    <text evidence="7">Mutarotase converts alpha-aldose to the beta-anomer. It is active on D-glucose, L-arabinose, D-xylose, D-galactose, maltose and lactose.</text>
</comment>
<comment type="subunit">
    <text evidence="10">Homodimer.</text>
</comment>
<dbReference type="GO" id="GO:0005829">
    <property type="term" value="C:cytosol"/>
    <property type="evidence" value="ECO:0007669"/>
    <property type="project" value="TreeGrafter"/>
</dbReference>
<comment type="similarity">
    <text evidence="9">In the C-terminal section; belongs to the aldose epimerase family.</text>
</comment>
<evidence type="ECO:0000313" key="13">
    <source>
        <dbReference type="Proteomes" id="UP000193920"/>
    </source>
</evidence>
<accession>A0A1Y2AG28</accession>
<dbReference type="SUPFAM" id="SSF51735">
    <property type="entry name" value="NAD(P)-binding Rossmann-fold domains"/>
    <property type="match status" value="1"/>
</dbReference>
<evidence type="ECO:0000256" key="8">
    <source>
        <dbReference type="ARBA" id="ARBA00037955"/>
    </source>
</evidence>
<dbReference type="UniPathway" id="UPA00214"/>
<dbReference type="PANTHER" id="PTHR43725">
    <property type="entry name" value="UDP-GLUCOSE 4-EPIMERASE"/>
    <property type="match status" value="1"/>
</dbReference>
<dbReference type="AlphaFoldDB" id="A0A1Y2AG28"/>
<protein>
    <recommendedName>
        <fullName evidence="10">UDP-glucose 4-epimerase</fullName>
        <ecNumber evidence="10">5.1.3.2</ecNumber>
    </recommendedName>
</protein>
<evidence type="ECO:0000256" key="1">
    <source>
        <dbReference type="ARBA" id="ARBA00000083"/>
    </source>
</evidence>
<comment type="similarity">
    <text evidence="10">Belongs to the NAD(P)-dependent epimerase/dehydratase family.</text>
</comment>
<evidence type="ECO:0000256" key="4">
    <source>
        <dbReference type="ARBA" id="ARBA00005028"/>
    </source>
</evidence>
<dbReference type="EC" id="5.1.3.2" evidence="10"/>
<evidence type="ECO:0000256" key="2">
    <source>
        <dbReference type="ARBA" id="ARBA00001911"/>
    </source>
</evidence>
<dbReference type="GO" id="GO:0006012">
    <property type="term" value="P:galactose metabolic process"/>
    <property type="evidence" value="ECO:0007669"/>
    <property type="project" value="UniProtKB-UniPathway"/>
</dbReference>
<keyword evidence="13" id="KW-1185">Reference proteome</keyword>
<comment type="cofactor">
    <cofactor evidence="2 10">
        <name>NAD(+)</name>
        <dbReference type="ChEBI" id="CHEBI:57540"/>
    </cofactor>
</comment>
<evidence type="ECO:0000256" key="7">
    <source>
        <dbReference type="ARBA" id="ARBA00037676"/>
    </source>
</evidence>
<reference evidence="12 13" key="1">
    <citation type="submission" date="2016-08" db="EMBL/GenBank/DDBJ databases">
        <title>A Parts List for Fungal Cellulosomes Revealed by Comparative Genomics.</title>
        <authorList>
            <consortium name="DOE Joint Genome Institute"/>
            <person name="Haitjema C.H."/>
            <person name="Gilmore S.P."/>
            <person name="Henske J.K."/>
            <person name="Solomon K.V."/>
            <person name="De Groot R."/>
            <person name="Kuo A."/>
            <person name="Mondo S.J."/>
            <person name="Salamov A.A."/>
            <person name="Labutti K."/>
            <person name="Zhao Z."/>
            <person name="Chiniquy J."/>
            <person name="Barry K."/>
            <person name="Brewer H.M."/>
            <person name="Purvine S.O."/>
            <person name="Wright A.T."/>
            <person name="Boxma B."/>
            <person name="Van Alen T."/>
            <person name="Hackstein J.H."/>
            <person name="Baker S.E."/>
            <person name="Grigoriev I.V."/>
            <person name="O'Malley M.A."/>
        </authorList>
    </citation>
    <scope>NUCLEOTIDE SEQUENCE [LARGE SCALE GENOMIC DNA]</scope>
    <source>
        <strain evidence="12 13">G1</strain>
    </source>
</reference>
<evidence type="ECO:0000256" key="6">
    <source>
        <dbReference type="ARBA" id="ARBA00023235"/>
    </source>
</evidence>
<dbReference type="Gene3D" id="3.90.25.10">
    <property type="entry name" value="UDP-galactose 4-epimerase, domain 1"/>
    <property type="match status" value="1"/>
</dbReference>
<sequence>MISNGIFPLINKKFILVTGGAGFIGSQTILQLCLKEYNIVVIDNLCNSSEESINRIEMITGKKVHFYKFNILNKKKLNEIFENYDIWAVIHFAGLKSVSESWKCPEKYYYNNVEGTRVLVQCMIRHNVNNIIFSSSATVYGNPIDIELLTEESKINPLNPYGISKLKAENVIINYFKDFTNGQACILRYFNPIGADISGLIGENPIDIPNNLLPYICQVLIGKRKFLNIYGNDYPTHDGTGVRDYIHVIDLANGHIAALEKLRENECDHDKLKKRIFIYNMGTGKGYSVLDIIKTMSDISGKIIPYKFTNRRQGDAAQVIASPKKANDELHWHAKYDITSMCYHSWKWQLLNPNGYKNPSPDVIKNLKNLNKFYYF</sequence>
<evidence type="ECO:0000256" key="3">
    <source>
        <dbReference type="ARBA" id="ARBA00004947"/>
    </source>
</evidence>
<dbReference type="OrthoDB" id="9402762at2759"/>
<dbReference type="STRING" id="1754190.A0A1Y2AG28"/>
<dbReference type="InterPro" id="IPR016040">
    <property type="entry name" value="NAD(P)-bd_dom"/>
</dbReference>
<dbReference type="PANTHER" id="PTHR43725:SF47">
    <property type="entry name" value="UDP-GLUCOSE 4-EPIMERASE"/>
    <property type="match status" value="1"/>
</dbReference>
<comment type="similarity">
    <text evidence="8">In the N-terminal section; belongs to the NAD(P)-dependent epimerase/dehydratase family.</text>
</comment>
<name>A0A1Y2AG28_9FUNG</name>
<comment type="pathway">
    <text evidence="4">Carbohydrate metabolism; hexose metabolism.</text>
</comment>
<dbReference type="Pfam" id="PF16363">
    <property type="entry name" value="GDP_Man_Dehyd"/>
    <property type="match status" value="1"/>
</dbReference>
<dbReference type="GO" id="GO:0003978">
    <property type="term" value="F:UDP-glucose 4-epimerase activity"/>
    <property type="evidence" value="ECO:0007669"/>
    <property type="project" value="UniProtKB-UniRule"/>
</dbReference>
<keyword evidence="10" id="KW-0119">Carbohydrate metabolism</keyword>